<sequence>MAATIVDSTIFGNIFSTAAMRQVWSDENRTRKYLEIEAALARVQGRLGIIPQEAVDEIVRNCVLEKIDMAKLAEQTQRIGYPILGVVSQINALCRDKLGEYCHWGATTQDITDTATVLQIREALELVDAELAAISAAMAGLAARHRDTPMIGRSNLQQAVPITFGYKVAGLLSAIERHRERLAQLRPRVLVGEFAGASGTLASLSEGGLETQAGLMQELGLGQPDIAWHTIRDNIAEVGCFLGLVTGTLGKFSTDVKLMMQTEVGEVYEPFAHGRGSSSTMPQKRNPISSCYIHACISVVRQHVAALLDANVADHERSTGPWEIEWIVLPEMFCLAAGALAQSRFVLEGLEVDEGRMRANLDLTNGLVVSEAVMMGLGPYLGREYAHDLVYDICRVAIRDNRPLLELLVENKEISQHLDRAALAALCDPGNYLGLSGEMVDRVLRSRAGRGHPVQE</sequence>
<evidence type="ECO:0000313" key="4">
    <source>
        <dbReference type="EMBL" id="QOL48747.1"/>
    </source>
</evidence>
<organism evidence="4 5">
    <name type="scientific">Massilia litorea</name>
    <dbReference type="NCBI Taxonomy" id="2769491"/>
    <lineage>
        <taxon>Bacteria</taxon>
        <taxon>Pseudomonadati</taxon>
        <taxon>Pseudomonadota</taxon>
        <taxon>Betaproteobacteria</taxon>
        <taxon>Burkholderiales</taxon>
        <taxon>Oxalobacteraceae</taxon>
        <taxon>Telluria group</taxon>
        <taxon>Massilia</taxon>
    </lineage>
</organism>
<evidence type="ECO:0000256" key="2">
    <source>
        <dbReference type="NCBIfam" id="TIGR02426"/>
    </source>
</evidence>
<dbReference type="InterPro" id="IPR008948">
    <property type="entry name" value="L-Aspartase-like"/>
</dbReference>
<proteinExistence type="inferred from homology"/>
<dbReference type="GO" id="GO:0019619">
    <property type="term" value="P:3,4-dihydroxybenzoate catabolic process"/>
    <property type="evidence" value="ECO:0007669"/>
    <property type="project" value="InterPro"/>
</dbReference>
<reference evidence="4 5" key="1">
    <citation type="submission" date="2020-10" db="EMBL/GenBank/DDBJ databases">
        <title>Genome sequencing of Massilia sp. LPB0304.</title>
        <authorList>
            <person name="Kim J."/>
        </authorList>
    </citation>
    <scope>NUCLEOTIDE SEQUENCE [LARGE SCALE GENOMIC DNA]</scope>
    <source>
        <strain evidence="4 5">LPB0304</strain>
    </source>
</reference>
<evidence type="ECO:0000259" key="3">
    <source>
        <dbReference type="SMART" id="SM00998"/>
    </source>
</evidence>
<dbReference type="Gene3D" id="1.10.40.30">
    <property type="entry name" value="Fumarase/aspartase (C-terminal domain)"/>
    <property type="match status" value="1"/>
</dbReference>
<dbReference type="Pfam" id="PF00206">
    <property type="entry name" value="Lyase_1"/>
    <property type="match status" value="1"/>
</dbReference>
<keyword evidence="4" id="KW-0413">Isomerase</keyword>
<dbReference type="KEGG" id="mlir:LPB04_17550"/>
<dbReference type="RefSeq" id="WP_193685790.1">
    <property type="nucleotide sequence ID" value="NZ_CP062941.1"/>
</dbReference>
<dbReference type="Proteomes" id="UP000593875">
    <property type="component" value="Chromosome"/>
</dbReference>
<dbReference type="GO" id="GO:0047472">
    <property type="term" value="F:3-carboxy-cis,cis-muconate cycloisomerase activity"/>
    <property type="evidence" value="ECO:0007669"/>
    <property type="project" value="UniProtKB-UniRule"/>
</dbReference>
<dbReference type="InterPro" id="IPR019468">
    <property type="entry name" value="AdenyloSucc_lyase_C"/>
</dbReference>
<dbReference type="EMBL" id="CP062941">
    <property type="protein sequence ID" value="QOL48747.1"/>
    <property type="molecule type" value="Genomic_DNA"/>
</dbReference>
<dbReference type="PRINTS" id="PR00149">
    <property type="entry name" value="FUMRATELYASE"/>
</dbReference>
<dbReference type="PANTHER" id="PTHR43172:SF2">
    <property type="entry name" value="ADENYLOSUCCINATE LYASE C-TERMINAL DOMAIN-CONTAINING PROTEIN"/>
    <property type="match status" value="1"/>
</dbReference>
<name>A0A7L9U1G0_9BURK</name>
<dbReference type="AlphaFoldDB" id="A0A7L9U1G0"/>
<comment type="similarity">
    <text evidence="1">Belongs to the class-II fumarase/aspartase family.</text>
</comment>
<dbReference type="SMART" id="SM00998">
    <property type="entry name" value="ADSL_C"/>
    <property type="match status" value="1"/>
</dbReference>
<dbReference type="PANTHER" id="PTHR43172">
    <property type="entry name" value="ADENYLOSUCCINATE LYASE"/>
    <property type="match status" value="1"/>
</dbReference>
<dbReference type="FunFam" id="1.20.200.10:FF:000014">
    <property type="entry name" value="3-carboxy-cis,cis-muconate cycloisomerase"/>
    <property type="match status" value="1"/>
</dbReference>
<dbReference type="NCBIfam" id="TIGR02426">
    <property type="entry name" value="protocat_pcaB"/>
    <property type="match status" value="1"/>
</dbReference>
<dbReference type="InterPro" id="IPR000362">
    <property type="entry name" value="Fumarate_lyase_fam"/>
</dbReference>
<feature type="domain" description="Adenylosuccinate lyase C-terminal" evidence="3">
    <location>
        <begin position="365"/>
        <end position="444"/>
    </location>
</feature>
<dbReference type="CDD" id="cd01597">
    <property type="entry name" value="pCLME"/>
    <property type="match status" value="1"/>
</dbReference>
<accession>A0A7L9U1G0</accession>
<dbReference type="Pfam" id="PF10397">
    <property type="entry name" value="ADSL_C"/>
    <property type="match status" value="1"/>
</dbReference>
<dbReference type="InterPro" id="IPR022761">
    <property type="entry name" value="Fumarate_lyase_N"/>
</dbReference>
<keyword evidence="5" id="KW-1185">Reference proteome</keyword>
<dbReference type="InterPro" id="IPR012789">
    <property type="entry name" value="Protocat_PcaB-like"/>
</dbReference>
<dbReference type="EC" id="5.5.1.2" evidence="2"/>
<protein>
    <recommendedName>
        <fullName evidence="2">3-carboxy-cis,cis-muconate cycloisomerase</fullName>
        <ecNumber evidence="2">5.5.1.2</ecNumber>
    </recommendedName>
</protein>
<dbReference type="Gene3D" id="1.20.200.10">
    <property type="entry name" value="Fumarase/aspartase (Central domain)"/>
    <property type="match status" value="1"/>
</dbReference>
<evidence type="ECO:0000256" key="1">
    <source>
        <dbReference type="ARBA" id="ARBA00034772"/>
    </source>
</evidence>
<dbReference type="SUPFAM" id="SSF48557">
    <property type="entry name" value="L-aspartase-like"/>
    <property type="match status" value="1"/>
</dbReference>
<evidence type="ECO:0000313" key="5">
    <source>
        <dbReference type="Proteomes" id="UP000593875"/>
    </source>
</evidence>
<dbReference type="PRINTS" id="PR00145">
    <property type="entry name" value="ARGSUCLYASE"/>
</dbReference>
<gene>
    <name evidence="4" type="primary">pcaB</name>
    <name evidence="4" type="ORF">LPB04_17550</name>
</gene>